<proteinExistence type="predicted"/>
<dbReference type="Proteomes" id="UP001371456">
    <property type="component" value="Unassembled WGS sequence"/>
</dbReference>
<keyword evidence="2" id="KW-1185">Reference proteome</keyword>
<name>A0AAN8U4S8_SOLBU</name>
<dbReference type="EMBL" id="JBANQN010000001">
    <property type="protein sequence ID" value="KAK6803484.1"/>
    <property type="molecule type" value="Genomic_DNA"/>
</dbReference>
<evidence type="ECO:0000313" key="2">
    <source>
        <dbReference type="Proteomes" id="UP001371456"/>
    </source>
</evidence>
<sequence>MAADQKRTLTSGKVVGNKKNRQEWMVRRRNKYKMDKFGCIEGEMEYRDENAFEALREEKEEGEVDGDEDQAI</sequence>
<accession>A0AAN8U4S8</accession>
<comment type="caution">
    <text evidence="1">The sequence shown here is derived from an EMBL/GenBank/DDBJ whole genome shotgun (WGS) entry which is preliminary data.</text>
</comment>
<dbReference type="AlphaFoldDB" id="A0AAN8U4S8"/>
<evidence type="ECO:0000313" key="1">
    <source>
        <dbReference type="EMBL" id="KAK6803484.1"/>
    </source>
</evidence>
<reference evidence="1 2" key="1">
    <citation type="submission" date="2024-02" db="EMBL/GenBank/DDBJ databases">
        <title>de novo genome assembly of Solanum bulbocastanum strain 11H21.</title>
        <authorList>
            <person name="Hosaka A.J."/>
        </authorList>
    </citation>
    <scope>NUCLEOTIDE SEQUENCE [LARGE SCALE GENOMIC DNA]</scope>
    <source>
        <tissue evidence="1">Young leaves</tissue>
    </source>
</reference>
<gene>
    <name evidence="1" type="ORF">RDI58_001268</name>
</gene>
<organism evidence="1 2">
    <name type="scientific">Solanum bulbocastanum</name>
    <name type="common">Wild potato</name>
    <dbReference type="NCBI Taxonomy" id="147425"/>
    <lineage>
        <taxon>Eukaryota</taxon>
        <taxon>Viridiplantae</taxon>
        <taxon>Streptophyta</taxon>
        <taxon>Embryophyta</taxon>
        <taxon>Tracheophyta</taxon>
        <taxon>Spermatophyta</taxon>
        <taxon>Magnoliopsida</taxon>
        <taxon>eudicotyledons</taxon>
        <taxon>Gunneridae</taxon>
        <taxon>Pentapetalae</taxon>
        <taxon>asterids</taxon>
        <taxon>lamiids</taxon>
        <taxon>Solanales</taxon>
        <taxon>Solanaceae</taxon>
        <taxon>Solanoideae</taxon>
        <taxon>Solaneae</taxon>
        <taxon>Solanum</taxon>
    </lineage>
</organism>
<protein>
    <submittedName>
        <fullName evidence="1">Uncharacterized protein</fullName>
    </submittedName>
</protein>